<dbReference type="RefSeq" id="WP_154537779.1">
    <property type="nucleotide sequence ID" value="NZ_VUNE01000002.1"/>
</dbReference>
<dbReference type="AlphaFoldDB" id="A0A6N7XGQ5"/>
<evidence type="ECO:0000256" key="3">
    <source>
        <dbReference type="ARBA" id="ARBA00022448"/>
    </source>
</evidence>
<dbReference type="InterPro" id="IPR011606">
    <property type="entry name" value="Brnchd-chn_aa_trnsp_permease"/>
</dbReference>
<sequence length="238" mass="26433">MNKIKRAFWTSFPIAFGYISLGFIGGALIQKSGFNVLDVFLLSLLVFSGSAVFISANMLAAGIYPQISLYVAITIIVTSLRNIMYSSSLANDVKDLKGWRKIVFAQYVTDETFAINKMMFEGNSDWDSDLALYVNIFACIYGLIGNILGCVFGQMINIPIDLGFFMMSSMFIVLTVLRIKDKADVIMLLISIVISFVVLSIYQGGLDLVIIALIVTTIGYFLDKKYKSNNGRMCDNDE</sequence>
<feature type="transmembrane region" description="Helical" evidence="8">
    <location>
        <begin position="36"/>
        <end position="56"/>
    </location>
</feature>
<keyword evidence="7 8" id="KW-0472">Membrane</keyword>
<name>A0A6N7XGQ5_9FIRM</name>
<proteinExistence type="inferred from homology"/>
<dbReference type="EMBL" id="VUNE01000002">
    <property type="protein sequence ID" value="MST62389.1"/>
    <property type="molecule type" value="Genomic_DNA"/>
</dbReference>
<keyword evidence="4" id="KW-1003">Cell membrane</keyword>
<dbReference type="PANTHER" id="PTHR34979">
    <property type="entry name" value="INNER MEMBRANE PROTEIN YGAZ"/>
    <property type="match status" value="1"/>
</dbReference>
<feature type="transmembrane region" description="Helical" evidence="8">
    <location>
        <begin position="130"/>
        <end position="156"/>
    </location>
</feature>
<gene>
    <name evidence="9" type="ORF">FYJ71_05285</name>
</gene>
<evidence type="ECO:0000313" key="10">
    <source>
        <dbReference type="Proteomes" id="UP000440713"/>
    </source>
</evidence>
<evidence type="ECO:0000256" key="8">
    <source>
        <dbReference type="SAM" id="Phobius"/>
    </source>
</evidence>
<dbReference type="PANTHER" id="PTHR34979:SF1">
    <property type="entry name" value="INNER MEMBRANE PROTEIN YGAZ"/>
    <property type="match status" value="1"/>
</dbReference>
<comment type="caution">
    <text evidence="9">The sequence shown here is derived from an EMBL/GenBank/DDBJ whole genome shotgun (WGS) entry which is preliminary data.</text>
</comment>
<keyword evidence="3" id="KW-0813">Transport</keyword>
<feature type="transmembrane region" description="Helical" evidence="8">
    <location>
        <begin position="208"/>
        <end position="223"/>
    </location>
</feature>
<dbReference type="Proteomes" id="UP000440713">
    <property type="component" value="Unassembled WGS sequence"/>
</dbReference>
<evidence type="ECO:0000313" key="9">
    <source>
        <dbReference type="EMBL" id="MST62389.1"/>
    </source>
</evidence>
<feature type="transmembrane region" description="Helical" evidence="8">
    <location>
        <begin position="6"/>
        <end position="29"/>
    </location>
</feature>
<comment type="similarity">
    <text evidence="2">Belongs to the AzlC family.</text>
</comment>
<comment type="subcellular location">
    <subcellularLocation>
        <location evidence="1">Cell membrane</location>
        <topology evidence="1">Multi-pass membrane protein</topology>
    </subcellularLocation>
</comment>
<reference evidence="9 10" key="1">
    <citation type="submission" date="2019-08" db="EMBL/GenBank/DDBJ databases">
        <title>In-depth cultivation of the pig gut microbiome towards novel bacterial diversity and tailored functional studies.</title>
        <authorList>
            <person name="Wylensek D."/>
            <person name="Hitch T.C.A."/>
            <person name="Clavel T."/>
        </authorList>
    </citation>
    <scope>NUCLEOTIDE SEQUENCE [LARGE SCALE GENOMIC DNA]</scope>
    <source>
        <strain evidence="9 10">WCA-SAB-591-4A-A</strain>
    </source>
</reference>
<evidence type="ECO:0000256" key="4">
    <source>
        <dbReference type="ARBA" id="ARBA00022475"/>
    </source>
</evidence>
<dbReference type="Pfam" id="PF03591">
    <property type="entry name" value="AzlC"/>
    <property type="match status" value="1"/>
</dbReference>
<keyword evidence="5 8" id="KW-0812">Transmembrane</keyword>
<keyword evidence="10" id="KW-1185">Reference proteome</keyword>
<evidence type="ECO:0000256" key="6">
    <source>
        <dbReference type="ARBA" id="ARBA00022989"/>
    </source>
</evidence>
<protein>
    <submittedName>
        <fullName evidence="9">Branched-chain amino acid ABC transporter permease</fullName>
    </submittedName>
</protein>
<organism evidence="9 10">
    <name type="scientific">Peptostreptococcus porci</name>
    <dbReference type="NCBI Taxonomy" id="2652282"/>
    <lineage>
        <taxon>Bacteria</taxon>
        <taxon>Bacillati</taxon>
        <taxon>Bacillota</taxon>
        <taxon>Clostridia</taxon>
        <taxon>Peptostreptococcales</taxon>
        <taxon>Peptostreptococcaceae</taxon>
        <taxon>Peptostreptococcus</taxon>
    </lineage>
</organism>
<evidence type="ECO:0000256" key="7">
    <source>
        <dbReference type="ARBA" id="ARBA00023136"/>
    </source>
</evidence>
<feature type="transmembrane region" description="Helical" evidence="8">
    <location>
        <begin position="62"/>
        <end position="80"/>
    </location>
</feature>
<evidence type="ECO:0000256" key="1">
    <source>
        <dbReference type="ARBA" id="ARBA00004651"/>
    </source>
</evidence>
<keyword evidence="6 8" id="KW-1133">Transmembrane helix</keyword>
<feature type="transmembrane region" description="Helical" evidence="8">
    <location>
        <begin position="162"/>
        <end position="179"/>
    </location>
</feature>
<evidence type="ECO:0000256" key="2">
    <source>
        <dbReference type="ARBA" id="ARBA00010735"/>
    </source>
</evidence>
<dbReference type="GO" id="GO:0005886">
    <property type="term" value="C:plasma membrane"/>
    <property type="evidence" value="ECO:0007669"/>
    <property type="project" value="UniProtKB-SubCell"/>
</dbReference>
<dbReference type="GO" id="GO:1903785">
    <property type="term" value="P:L-valine transmembrane transport"/>
    <property type="evidence" value="ECO:0007669"/>
    <property type="project" value="TreeGrafter"/>
</dbReference>
<evidence type="ECO:0000256" key="5">
    <source>
        <dbReference type="ARBA" id="ARBA00022692"/>
    </source>
</evidence>
<accession>A0A6N7XGQ5</accession>